<dbReference type="GO" id="GO:0015074">
    <property type="term" value="P:DNA integration"/>
    <property type="evidence" value="ECO:0007669"/>
    <property type="project" value="InterPro"/>
</dbReference>
<evidence type="ECO:0000259" key="6">
    <source>
        <dbReference type="PROSITE" id="PS51900"/>
    </source>
</evidence>
<feature type="domain" description="Core-binding (CB)" evidence="6">
    <location>
        <begin position="8"/>
        <end position="88"/>
    </location>
</feature>
<dbReference type="AlphaFoldDB" id="A0A1M6W1N9"/>
<feature type="domain" description="Tyr recombinase" evidence="5">
    <location>
        <begin position="110"/>
        <end position="301"/>
    </location>
</feature>
<dbReference type="Gene3D" id="1.10.150.130">
    <property type="match status" value="1"/>
</dbReference>
<dbReference type="InterPro" id="IPR011010">
    <property type="entry name" value="DNA_brk_join_enz"/>
</dbReference>
<evidence type="ECO:0000256" key="1">
    <source>
        <dbReference type="ARBA" id="ARBA00008857"/>
    </source>
</evidence>
<dbReference type="PANTHER" id="PTHR30349">
    <property type="entry name" value="PHAGE INTEGRASE-RELATED"/>
    <property type="match status" value="1"/>
</dbReference>
<keyword evidence="2 4" id="KW-0238">DNA-binding</keyword>
<gene>
    <name evidence="7" type="ORF">SAMN05216582_1222</name>
</gene>
<evidence type="ECO:0000259" key="5">
    <source>
        <dbReference type="PROSITE" id="PS51898"/>
    </source>
</evidence>
<dbReference type="InterPro" id="IPR013762">
    <property type="entry name" value="Integrase-like_cat_sf"/>
</dbReference>
<dbReference type="GO" id="GO:0003677">
    <property type="term" value="F:DNA binding"/>
    <property type="evidence" value="ECO:0007669"/>
    <property type="project" value="UniProtKB-UniRule"/>
</dbReference>
<proteinExistence type="inferred from homology"/>
<name>A0A1M6W1N9_SELRU</name>
<dbReference type="InterPro" id="IPR002104">
    <property type="entry name" value="Integrase_catalytic"/>
</dbReference>
<dbReference type="GO" id="GO:0006310">
    <property type="term" value="P:DNA recombination"/>
    <property type="evidence" value="ECO:0007669"/>
    <property type="project" value="UniProtKB-KW"/>
</dbReference>
<accession>A0A1M6W1N9</accession>
<reference evidence="7 8" key="1">
    <citation type="submission" date="2016-11" db="EMBL/GenBank/DDBJ databases">
        <authorList>
            <person name="Jaros S."/>
            <person name="Januszkiewicz K."/>
            <person name="Wedrychowicz H."/>
        </authorList>
    </citation>
    <scope>NUCLEOTIDE SEQUENCE [LARGE SCALE GENOMIC DNA]</scope>
    <source>
        <strain evidence="7 8">HD4</strain>
    </source>
</reference>
<evidence type="ECO:0000313" key="7">
    <source>
        <dbReference type="EMBL" id="SHK87654.1"/>
    </source>
</evidence>
<dbReference type="EMBL" id="FRBC01000022">
    <property type="protein sequence ID" value="SHK87654.1"/>
    <property type="molecule type" value="Genomic_DNA"/>
</dbReference>
<evidence type="ECO:0000256" key="2">
    <source>
        <dbReference type="ARBA" id="ARBA00023125"/>
    </source>
</evidence>
<dbReference type="PROSITE" id="PS51898">
    <property type="entry name" value="TYR_RECOMBINASE"/>
    <property type="match status" value="1"/>
</dbReference>
<evidence type="ECO:0000313" key="8">
    <source>
        <dbReference type="Proteomes" id="UP000184263"/>
    </source>
</evidence>
<dbReference type="Proteomes" id="UP000184263">
    <property type="component" value="Unassembled WGS sequence"/>
</dbReference>
<evidence type="ECO:0000256" key="4">
    <source>
        <dbReference type="PROSITE-ProRule" id="PRU01248"/>
    </source>
</evidence>
<dbReference type="RefSeq" id="WP_073091237.1">
    <property type="nucleotide sequence ID" value="NZ_FRBC01000022.1"/>
</dbReference>
<dbReference type="Gene3D" id="1.10.443.10">
    <property type="entry name" value="Intergrase catalytic core"/>
    <property type="match status" value="1"/>
</dbReference>
<dbReference type="InterPro" id="IPR010998">
    <property type="entry name" value="Integrase_recombinase_N"/>
</dbReference>
<evidence type="ECO:0000256" key="3">
    <source>
        <dbReference type="ARBA" id="ARBA00023172"/>
    </source>
</evidence>
<protein>
    <submittedName>
        <fullName evidence="7">Site-specific recombinase XerD</fullName>
    </submittedName>
</protein>
<comment type="similarity">
    <text evidence="1">Belongs to the 'phage' integrase family.</text>
</comment>
<keyword evidence="3" id="KW-0233">DNA recombination</keyword>
<dbReference type="SUPFAM" id="SSF56349">
    <property type="entry name" value="DNA breaking-rejoining enzymes"/>
    <property type="match status" value="1"/>
</dbReference>
<dbReference type="PROSITE" id="PS51900">
    <property type="entry name" value="CB"/>
    <property type="match status" value="1"/>
</dbReference>
<dbReference type="InterPro" id="IPR050090">
    <property type="entry name" value="Tyrosine_recombinase_XerCD"/>
</dbReference>
<dbReference type="Pfam" id="PF00589">
    <property type="entry name" value="Phage_integrase"/>
    <property type="match status" value="1"/>
</dbReference>
<dbReference type="PANTHER" id="PTHR30349:SF64">
    <property type="entry name" value="PROPHAGE INTEGRASE INTD-RELATED"/>
    <property type="match status" value="1"/>
</dbReference>
<dbReference type="InterPro" id="IPR044068">
    <property type="entry name" value="CB"/>
</dbReference>
<organism evidence="7 8">
    <name type="scientific">Selenomonas ruminantium</name>
    <dbReference type="NCBI Taxonomy" id="971"/>
    <lineage>
        <taxon>Bacteria</taxon>
        <taxon>Bacillati</taxon>
        <taxon>Bacillota</taxon>
        <taxon>Negativicutes</taxon>
        <taxon>Selenomonadales</taxon>
        <taxon>Selenomonadaceae</taxon>
        <taxon>Selenomonas</taxon>
    </lineage>
</organism>
<sequence>MRKRNPDTTMEEIAQAWLIAQKSRVKSSTNAIYHYGWQHYLSPIFGTLQPARITEQLVQKYLQAKRNLSALTLRNQVILLRNILKFAQEKYGIATDYKEICLPAAYGERLIIANTTWRRLQHVIQGDDSLIADCIALASLTGIRLGECCALQCMDIDEKERLIYIRHTVQRIRTTHDLLRTRLVVSSPKSKKSRRIIPIPDKLWTRIQRICIGKEKTDFIFGSKDSPMDPRRLQYQFAQYLRRHKIKDFNFHQLRHKFATCCLEQKMDIKVLSELLGHSSVSVTLNYYVHPDLNYKRRQINKFANAYQ</sequence>
<dbReference type="CDD" id="cd01189">
    <property type="entry name" value="INT_ICEBs1_C_like"/>
    <property type="match status" value="1"/>
</dbReference>